<dbReference type="GO" id="GO:0006352">
    <property type="term" value="P:DNA-templated transcription initiation"/>
    <property type="evidence" value="ECO:0007669"/>
    <property type="project" value="InterPro"/>
</dbReference>
<dbReference type="Gene3D" id="1.10.1740.10">
    <property type="match status" value="1"/>
</dbReference>
<dbReference type="Pfam" id="PF04542">
    <property type="entry name" value="Sigma70_r2"/>
    <property type="match status" value="1"/>
</dbReference>
<feature type="domain" description="RNA polymerase sigma-70 region 2" evidence="1">
    <location>
        <begin position="1"/>
        <end position="35"/>
    </location>
</feature>
<gene>
    <name evidence="2" type="ORF">BsIDN1_09340</name>
</gene>
<dbReference type="GO" id="GO:0003700">
    <property type="term" value="F:DNA-binding transcription factor activity"/>
    <property type="evidence" value="ECO:0007669"/>
    <property type="project" value="InterPro"/>
</dbReference>
<dbReference type="InterPro" id="IPR013325">
    <property type="entry name" value="RNA_pol_sigma_r2"/>
</dbReference>
<proteinExistence type="predicted"/>
<name>A0A5S9M720_BACIA</name>
<sequence>MIGLLGAIKRYDPLVGKSFEAFAIPTIIGEIKRFFYEIRHGVSMYQGGLKSLDQESKWQLII</sequence>
<accession>A0A5S9M720</accession>
<evidence type="ECO:0000313" key="3">
    <source>
        <dbReference type="Proteomes" id="UP000464658"/>
    </source>
</evidence>
<organism evidence="2 3">
    <name type="scientific">Bacillus safensis</name>
    <dbReference type="NCBI Taxonomy" id="561879"/>
    <lineage>
        <taxon>Bacteria</taxon>
        <taxon>Bacillati</taxon>
        <taxon>Bacillota</taxon>
        <taxon>Bacilli</taxon>
        <taxon>Bacillales</taxon>
        <taxon>Bacillaceae</taxon>
        <taxon>Bacillus</taxon>
    </lineage>
</organism>
<dbReference type="AlphaFoldDB" id="A0A5S9M720"/>
<protein>
    <recommendedName>
        <fullName evidence="1">RNA polymerase sigma-70 region 2 domain-containing protein</fullName>
    </recommendedName>
</protein>
<evidence type="ECO:0000259" key="1">
    <source>
        <dbReference type="Pfam" id="PF04542"/>
    </source>
</evidence>
<dbReference type="EMBL" id="AP021906">
    <property type="protein sequence ID" value="BBP87316.1"/>
    <property type="molecule type" value="Genomic_DNA"/>
</dbReference>
<dbReference type="InterPro" id="IPR007627">
    <property type="entry name" value="RNA_pol_sigma70_r2"/>
</dbReference>
<reference evidence="2 3" key="1">
    <citation type="submission" date="2019-12" db="EMBL/GenBank/DDBJ databases">
        <title>Full genome sequence of a Bacillus safensis strain isolated from commercially available natto in Indonesia.</title>
        <authorList>
            <person name="Yoshida M."/>
            <person name="Uomi M."/>
            <person name="Waturangi D."/>
            <person name="Ekaputri J.J."/>
            <person name="Setiamarga D.H.E."/>
        </authorList>
    </citation>
    <scope>NUCLEOTIDE SEQUENCE [LARGE SCALE GENOMIC DNA]</scope>
    <source>
        <strain evidence="2 3">IDN1</strain>
    </source>
</reference>
<evidence type="ECO:0000313" key="2">
    <source>
        <dbReference type="EMBL" id="BBP87316.1"/>
    </source>
</evidence>
<dbReference type="SUPFAM" id="SSF88946">
    <property type="entry name" value="Sigma2 domain of RNA polymerase sigma factors"/>
    <property type="match status" value="1"/>
</dbReference>
<dbReference type="Proteomes" id="UP000464658">
    <property type="component" value="Chromosome"/>
</dbReference>